<name>A0A9N9NK67_9GLOM</name>
<sequence>MLTSKNTSGFENIYYDTILKAWVYAKCQNKQLHKRQFYENREDKSLLNRVIEYKKHYEAKLKDITNS</sequence>
<feature type="non-terminal residue" evidence="1">
    <location>
        <position position="67"/>
    </location>
</feature>
<dbReference type="EMBL" id="CAJVPZ010032206">
    <property type="protein sequence ID" value="CAG8741264.1"/>
    <property type="molecule type" value="Genomic_DNA"/>
</dbReference>
<evidence type="ECO:0000313" key="2">
    <source>
        <dbReference type="Proteomes" id="UP000789396"/>
    </source>
</evidence>
<reference evidence="1" key="1">
    <citation type="submission" date="2021-06" db="EMBL/GenBank/DDBJ databases">
        <authorList>
            <person name="Kallberg Y."/>
            <person name="Tangrot J."/>
            <person name="Rosling A."/>
        </authorList>
    </citation>
    <scope>NUCLEOTIDE SEQUENCE</scope>
    <source>
        <strain evidence="1">IN212</strain>
    </source>
</reference>
<protein>
    <submittedName>
        <fullName evidence="1">3688_t:CDS:1</fullName>
    </submittedName>
</protein>
<keyword evidence="2" id="KW-1185">Reference proteome</keyword>
<dbReference type="Proteomes" id="UP000789396">
    <property type="component" value="Unassembled WGS sequence"/>
</dbReference>
<gene>
    <name evidence="1" type="ORF">RFULGI_LOCUS12880</name>
</gene>
<proteinExistence type="predicted"/>
<dbReference type="AlphaFoldDB" id="A0A9N9NK67"/>
<organism evidence="1 2">
    <name type="scientific">Racocetra fulgida</name>
    <dbReference type="NCBI Taxonomy" id="60492"/>
    <lineage>
        <taxon>Eukaryota</taxon>
        <taxon>Fungi</taxon>
        <taxon>Fungi incertae sedis</taxon>
        <taxon>Mucoromycota</taxon>
        <taxon>Glomeromycotina</taxon>
        <taxon>Glomeromycetes</taxon>
        <taxon>Diversisporales</taxon>
        <taxon>Gigasporaceae</taxon>
        <taxon>Racocetra</taxon>
    </lineage>
</organism>
<accession>A0A9N9NK67</accession>
<comment type="caution">
    <text evidence="1">The sequence shown here is derived from an EMBL/GenBank/DDBJ whole genome shotgun (WGS) entry which is preliminary data.</text>
</comment>
<evidence type="ECO:0000313" key="1">
    <source>
        <dbReference type="EMBL" id="CAG8741264.1"/>
    </source>
</evidence>